<name>A0AAN6N248_9PEZI</name>
<gene>
    <name evidence="1" type="ORF">QBC46DRAFT_356486</name>
</gene>
<sequence>MTTVMIIGAGSAIGSGLVREFREAGWRVIAADWLETAGEGETASRLRELKRDYPNMVLVELSYRSAQVNQDVADWLQFGHSDGVLDIIINCADIDAHVTMLQGRGNLNRVVEAPRRVARHFRDCFKTTAGNIEGTRVRIGKLIYLIDESLATLDNSGGGTCLDVRTLYHRQVRVHVQENQLKGHQVATLMLVVSLDPPGLEHSIRTVANIAMGQWWRIDAACSQFIVRGRHHADFRTVQNGDTLDARPQVPSWRQ</sequence>
<organism evidence="1 2">
    <name type="scientific">Diplogelasinospora grovesii</name>
    <dbReference type="NCBI Taxonomy" id="303347"/>
    <lineage>
        <taxon>Eukaryota</taxon>
        <taxon>Fungi</taxon>
        <taxon>Dikarya</taxon>
        <taxon>Ascomycota</taxon>
        <taxon>Pezizomycotina</taxon>
        <taxon>Sordariomycetes</taxon>
        <taxon>Sordariomycetidae</taxon>
        <taxon>Sordariales</taxon>
        <taxon>Diplogelasinosporaceae</taxon>
        <taxon>Diplogelasinospora</taxon>
    </lineage>
</organism>
<proteinExistence type="predicted"/>
<accession>A0AAN6N248</accession>
<dbReference type="InterPro" id="IPR036291">
    <property type="entry name" value="NAD(P)-bd_dom_sf"/>
</dbReference>
<dbReference type="SUPFAM" id="SSF51735">
    <property type="entry name" value="NAD(P)-binding Rossmann-fold domains"/>
    <property type="match status" value="1"/>
</dbReference>
<comment type="caution">
    <text evidence="1">The sequence shown here is derived from an EMBL/GenBank/DDBJ whole genome shotgun (WGS) entry which is preliminary data.</text>
</comment>
<evidence type="ECO:0000313" key="1">
    <source>
        <dbReference type="EMBL" id="KAK3937674.1"/>
    </source>
</evidence>
<dbReference type="AlphaFoldDB" id="A0AAN6N248"/>
<dbReference type="Proteomes" id="UP001303473">
    <property type="component" value="Unassembled WGS sequence"/>
</dbReference>
<dbReference type="Gene3D" id="3.40.50.720">
    <property type="entry name" value="NAD(P)-binding Rossmann-like Domain"/>
    <property type="match status" value="1"/>
</dbReference>
<keyword evidence="2" id="KW-1185">Reference proteome</keyword>
<evidence type="ECO:0000313" key="2">
    <source>
        <dbReference type="Proteomes" id="UP001303473"/>
    </source>
</evidence>
<dbReference type="EMBL" id="MU853848">
    <property type="protein sequence ID" value="KAK3937674.1"/>
    <property type="molecule type" value="Genomic_DNA"/>
</dbReference>
<protein>
    <submittedName>
        <fullName evidence="1">Uncharacterized protein</fullName>
    </submittedName>
</protein>
<reference evidence="2" key="1">
    <citation type="journal article" date="2023" name="Mol. Phylogenet. Evol.">
        <title>Genome-scale phylogeny and comparative genomics of the fungal order Sordariales.</title>
        <authorList>
            <person name="Hensen N."/>
            <person name="Bonometti L."/>
            <person name="Westerberg I."/>
            <person name="Brannstrom I.O."/>
            <person name="Guillou S."/>
            <person name="Cros-Aarteil S."/>
            <person name="Calhoun S."/>
            <person name="Haridas S."/>
            <person name="Kuo A."/>
            <person name="Mondo S."/>
            <person name="Pangilinan J."/>
            <person name="Riley R."/>
            <person name="LaButti K."/>
            <person name="Andreopoulos B."/>
            <person name="Lipzen A."/>
            <person name="Chen C."/>
            <person name="Yan M."/>
            <person name="Daum C."/>
            <person name="Ng V."/>
            <person name="Clum A."/>
            <person name="Steindorff A."/>
            <person name="Ohm R.A."/>
            <person name="Martin F."/>
            <person name="Silar P."/>
            <person name="Natvig D.O."/>
            <person name="Lalanne C."/>
            <person name="Gautier V."/>
            <person name="Ament-Velasquez S.L."/>
            <person name="Kruys A."/>
            <person name="Hutchinson M.I."/>
            <person name="Powell A.J."/>
            <person name="Barry K."/>
            <person name="Miller A.N."/>
            <person name="Grigoriev I.V."/>
            <person name="Debuchy R."/>
            <person name="Gladieux P."/>
            <person name="Hiltunen Thoren M."/>
            <person name="Johannesson H."/>
        </authorList>
    </citation>
    <scope>NUCLEOTIDE SEQUENCE [LARGE SCALE GENOMIC DNA]</scope>
    <source>
        <strain evidence="2">CBS 340.73</strain>
    </source>
</reference>